<dbReference type="OrthoDB" id="9798122at2"/>
<dbReference type="SUPFAM" id="SSF53474">
    <property type="entry name" value="alpha/beta-Hydrolases"/>
    <property type="match status" value="1"/>
</dbReference>
<dbReference type="GO" id="GO:0004806">
    <property type="term" value="F:triacylglycerol lipase activity"/>
    <property type="evidence" value="ECO:0007669"/>
    <property type="project" value="InterPro"/>
</dbReference>
<protein>
    <submittedName>
        <fullName evidence="1">Secretory lipase</fullName>
    </submittedName>
</protein>
<dbReference type="AlphaFoldDB" id="A0A1H6UXH7"/>
<dbReference type="GO" id="GO:0016042">
    <property type="term" value="P:lipid catabolic process"/>
    <property type="evidence" value="ECO:0007669"/>
    <property type="project" value="InterPro"/>
</dbReference>
<dbReference type="STRING" id="408657.SAMN04487995_2586"/>
<dbReference type="InterPro" id="IPR029058">
    <property type="entry name" value="AB_hydrolase_fold"/>
</dbReference>
<dbReference type="PIRSF" id="PIRSF029171">
    <property type="entry name" value="Esterase_LipA"/>
    <property type="match status" value="1"/>
</dbReference>
<dbReference type="Proteomes" id="UP000199532">
    <property type="component" value="Unassembled WGS sequence"/>
</dbReference>
<keyword evidence="2" id="KW-1185">Reference proteome</keyword>
<dbReference type="EMBL" id="FNXY01000004">
    <property type="protein sequence ID" value="SEI92715.1"/>
    <property type="molecule type" value="Genomic_DNA"/>
</dbReference>
<organism evidence="1 2">
    <name type="scientific">Dyadobacter koreensis</name>
    <dbReference type="NCBI Taxonomy" id="408657"/>
    <lineage>
        <taxon>Bacteria</taxon>
        <taxon>Pseudomonadati</taxon>
        <taxon>Bacteroidota</taxon>
        <taxon>Cytophagia</taxon>
        <taxon>Cytophagales</taxon>
        <taxon>Spirosomataceae</taxon>
        <taxon>Dyadobacter</taxon>
    </lineage>
</organism>
<dbReference type="RefSeq" id="WP_090335590.1">
    <property type="nucleotide sequence ID" value="NZ_FNXY01000004.1"/>
</dbReference>
<dbReference type="PANTHER" id="PTHR34853:SF1">
    <property type="entry name" value="LIPASE 5"/>
    <property type="match status" value="1"/>
</dbReference>
<accession>A0A1H6UXH7</accession>
<evidence type="ECO:0000313" key="2">
    <source>
        <dbReference type="Proteomes" id="UP000199532"/>
    </source>
</evidence>
<dbReference type="PANTHER" id="PTHR34853">
    <property type="match status" value="1"/>
</dbReference>
<reference evidence="1 2" key="1">
    <citation type="submission" date="2016-10" db="EMBL/GenBank/DDBJ databases">
        <authorList>
            <person name="de Groot N.N."/>
        </authorList>
    </citation>
    <scope>NUCLEOTIDE SEQUENCE [LARGE SCALE GENOMIC DNA]</scope>
    <source>
        <strain evidence="1 2">DSM 19938</strain>
    </source>
</reference>
<name>A0A1H6UXH7_9BACT</name>
<evidence type="ECO:0000313" key="1">
    <source>
        <dbReference type="EMBL" id="SEI92715.1"/>
    </source>
</evidence>
<dbReference type="Gene3D" id="3.40.50.1820">
    <property type="entry name" value="alpha/beta hydrolase"/>
    <property type="match status" value="1"/>
</dbReference>
<proteinExistence type="predicted"/>
<dbReference type="PROSITE" id="PS51257">
    <property type="entry name" value="PROKAR_LIPOPROTEIN"/>
    <property type="match status" value="1"/>
</dbReference>
<dbReference type="Gene3D" id="1.10.260.160">
    <property type="match status" value="1"/>
</dbReference>
<gene>
    <name evidence="1" type="ORF">SAMN04487995_2586</name>
</gene>
<dbReference type="Pfam" id="PF03583">
    <property type="entry name" value="LIP"/>
    <property type="match status" value="1"/>
</dbReference>
<sequence>MKSLHLNFKLSLTLFMFLTVLVTGCFKDHDLPPDPEVKYLIKSDNIANVSAAQVKLRATALAPFVTSGVKVYKLFYNTKTLDGKQIQASGVVLFPENFKDSLSVLSFQHGTITTQDEAPSNYKPVGNAEAFVVATAAASLAKGFYIVMPDYLGFGESATIQHPYQHKASLAWASLDMLRAAMEFASLNNLKLKKKIQLAGYSEGGYATMALHQEIETNASSEFTVLKSYPAAGPYDMVSTAKWVVSQTTDMPAAAASYYLWVLLTYNQMYGINAPLTDLITPLNAAKVAAATAAGNPLAAEIDLNPSKLYTADFISGIKNSTNLKFIAALKANDVYDWKPKAPVMLFHSEGDDFVPFLNANIAEKKLQDNGSMATLLRIQPPSATHREGAQIYLTTMIGLLLAP</sequence>
<dbReference type="InterPro" id="IPR005152">
    <property type="entry name" value="Lipase_secreted"/>
</dbReference>